<proteinExistence type="predicted"/>
<feature type="transmembrane region" description="Helical" evidence="1">
    <location>
        <begin position="61"/>
        <end position="86"/>
    </location>
</feature>
<evidence type="ECO:0000313" key="4">
    <source>
        <dbReference type="Proteomes" id="UP001642409"/>
    </source>
</evidence>
<keyword evidence="4" id="KW-1185">Reference proteome</keyword>
<protein>
    <submittedName>
        <fullName evidence="3">Hypothetical_protein</fullName>
    </submittedName>
</protein>
<gene>
    <name evidence="2" type="ORF">HINF_LOCUS59204</name>
    <name evidence="3" type="ORF">HINF_LOCUS67773</name>
</gene>
<dbReference type="EMBL" id="CATOUU010001093">
    <property type="protein sequence ID" value="CAI9971559.1"/>
    <property type="molecule type" value="Genomic_DNA"/>
</dbReference>
<reference evidence="3 4" key="2">
    <citation type="submission" date="2024-07" db="EMBL/GenBank/DDBJ databases">
        <authorList>
            <person name="Akdeniz Z."/>
        </authorList>
    </citation>
    <scope>NUCLEOTIDE SEQUENCE [LARGE SCALE GENOMIC DNA]</scope>
</reference>
<accession>A0AA86UX71</accession>
<sequence>MLLHLEEAPSEERVNTRFSCAFIGVRAFASLGLFLLGRQVLFSLFQDRDWQFDVGIVKLTWQSMMGVVFLSIISTQQICYICKFLVNYSLSPIFYRFQLKIKKNQPYSEQLL</sequence>
<organism evidence="2">
    <name type="scientific">Hexamita inflata</name>
    <dbReference type="NCBI Taxonomy" id="28002"/>
    <lineage>
        <taxon>Eukaryota</taxon>
        <taxon>Metamonada</taxon>
        <taxon>Diplomonadida</taxon>
        <taxon>Hexamitidae</taxon>
        <taxon>Hexamitinae</taxon>
        <taxon>Hexamita</taxon>
    </lineage>
</organism>
<dbReference type="EMBL" id="CAXDID020000472">
    <property type="protein sequence ID" value="CAL6095070.1"/>
    <property type="molecule type" value="Genomic_DNA"/>
</dbReference>
<name>A0AA86UX71_9EUKA</name>
<keyword evidence="1" id="KW-0812">Transmembrane</keyword>
<dbReference type="Proteomes" id="UP001642409">
    <property type="component" value="Unassembled WGS sequence"/>
</dbReference>
<keyword evidence="1" id="KW-1133">Transmembrane helix</keyword>
<evidence type="ECO:0000256" key="1">
    <source>
        <dbReference type="SAM" id="Phobius"/>
    </source>
</evidence>
<evidence type="ECO:0000313" key="2">
    <source>
        <dbReference type="EMBL" id="CAI9971559.1"/>
    </source>
</evidence>
<evidence type="ECO:0000313" key="3">
    <source>
        <dbReference type="EMBL" id="CAL6095070.1"/>
    </source>
</evidence>
<reference evidence="2" key="1">
    <citation type="submission" date="2023-06" db="EMBL/GenBank/DDBJ databases">
        <authorList>
            <person name="Kurt Z."/>
        </authorList>
    </citation>
    <scope>NUCLEOTIDE SEQUENCE</scope>
</reference>
<dbReference type="AlphaFoldDB" id="A0AA86UX71"/>
<keyword evidence="1" id="KW-0472">Membrane</keyword>
<comment type="caution">
    <text evidence="2">The sequence shown here is derived from an EMBL/GenBank/DDBJ whole genome shotgun (WGS) entry which is preliminary data.</text>
</comment>
<feature type="transmembrane region" description="Helical" evidence="1">
    <location>
        <begin position="20"/>
        <end position="41"/>
    </location>
</feature>